<dbReference type="AlphaFoldDB" id="A0A671DSM0"/>
<keyword evidence="3" id="KW-0964">Secreted</keyword>
<dbReference type="PANTHER" id="PTHR14380:SF7">
    <property type="entry name" value="OOCYTE-SECRETED PROTEIN 2"/>
    <property type="match status" value="1"/>
</dbReference>
<protein>
    <submittedName>
        <fullName evidence="7">Oocyte secreted protein 2</fullName>
    </submittedName>
</protein>
<sequence>MALEVLFLLAALVWPCAEAIHVTITCSMDWMMVQVIPHAYSRRVYVFADELYLGSGCPVTRIQTYEYHFIYPVYDCGIRTQVVSEDTLLFQTELYYNPRNIHRICRRTALECSASRKSLWLTPVSTDNEIKLDSSPFIADFKTTPEELGLLSSNNFP</sequence>
<dbReference type="InParanoid" id="A0A671DSM0"/>
<evidence type="ECO:0000259" key="6">
    <source>
        <dbReference type="Pfam" id="PF23344"/>
    </source>
</evidence>
<evidence type="ECO:0000256" key="4">
    <source>
        <dbReference type="ARBA" id="ARBA00022729"/>
    </source>
</evidence>
<comment type="subcellular location">
    <subcellularLocation>
        <location evidence="1">Secreted</location>
    </subcellularLocation>
</comment>
<feature type="signal peptide" evidence="5">
    <location>
        <begin position="1"/>
        <end position="19"/>
    </location>
</feature>
<evidence type="ECO:0000256" key="3">
    <source>
        <dbReference type="ARBA" id="ARBA00022525"/>
    </source>
</evidence>
<dbReference type="PANTHER" id="PTHR14380">
    <property type="entry name" value="PLACENTA-SPECIFIC PROTEIN 1"/>
    <property type="match status" value="1"/>
</dbReference>
<dbReference type="GO" id="GO:0005737">
    <property type="term" value="C:cytoplasm"/>
    <property type="evidence" value="ECO:0007669"/>
    <property type="project" value="Ensembl"/>
</dbReference>
<dbReference type="Gene3D" id="2.60.40.3210">
    <property type="entry name" value="Zona pellucida, ZP-N domain"/>
    <property type="match status" value="1"/>
</dbReference>
<dbReference type="InterPro" id="IPR055356">
    <property type="entry name" value="ZP-N"/>
</dbReference>
<evidence type="ECO:0000256" key="2">
    <source>
        <dbReference type="ARBA" id="ARBA00010071"/>
    </source>
</evidence>
<dbReference type="OMA" id="AALIWPC"/>
<comment type="similarity">
    <text evidence="2">Belongs to the PLAC1 family.</text>
</comment>
<organism evidence="7 8">
    <name type="scientific">Rhinolophus ferrumequinum</name>
    <name type="common">Greater horseshoe bat</name>
    <dbReference type="NCBI Taxonomy" id="59479"/>
    <lineage>
        <taxon>Eukaryota</taxon>
        <taxon>Metazoa</taxon>
        <taxon>Chordata</taxon>
        <taxon>Craniata</taxon>
        <taxon>Vertebrata</taxon>
        <taxon>Euteleostomi</taxon>
        <taxon>Mammalia</taxon>
        <taxon>Eutheria</taxon>
        <taxon>Laurasiatheria</taxon>
        <taxon>Chiroptera</taxon>
        <taxon>Yinpterochiroptera</taxon>
        <taxon>Rhinolophoidea</taxon>
        <taxon>Rhinolophidae</taxon>
        <taxon>Rhinolophinae</taxon>
        <taxon>Rhinolophus</taxon>
    </lineage>
</organism>
<dbReference type="Pfam" id="PF23344">
    <property type="entry name" value="ZP-N"/>
    <property type="match status" value="1"/>
</dbReference>
<dbReference type="InterPro" id="IPR033222">
    <property type="entry name" value="PLAC1_fam"/>
</dbReference>
<evidence type="ECO:0000313" key="7">
    <source>
        <dbReference type="Ensembl" id="ENSRFEP00010003865.1"/>
    </source>
</evidence>
<evidence type="ECO:0000256" key="1">
    <source>
        <dbReference type="ARBA" id="ARBA00004613"/>
    </source>
</evidence>
<accession>A0A671DSM0</accession>
<dbReference type="GO" id="GO:0005576">
    <property type="term" value="C:extracellular region"/>
    <property type="evidence" value="ECO:0007669"/>
    <property type="project" value="UniProtKB-SubCell"/>
</dbReference>
<reference evidence="7" key="5">
    <citation type="submission" date="2025-09" db="UniProtKB">
        <authorList>
            <consortium name="Ensembl"/>
        </authorList>
    </citation>
    <scope>IDENTIFICATION</scope>
</reference>
<keyword evidence="4 5" id="KW-0732">Signal</keyword>
<gene>
    <name evidence="7" type="primary">OOSP2</name>
</gene>
<evidence type="ECO:0000256" key="5">
    <source>
        <dbReference type="SAM" id="SignalP"/>
    </source>
</evidence>
<dbReference type="GeneTree" id="ENSGT00530000064049"/>
<name>A0A671DSM0_RHIFE</name>
<dbReference type="GO" id="GO:0001556">
    <property type="term" value="P:oocyte maturation"/>
    <property type="evidence" value="ECO:0007669"/>
    <property type="project" value="Ensembl"/>
</dbReference>
<feature type="domain" description="ZP-N" evidence="6">
    <location>
        <begin position="26"/>
        <end position="106"/>
    </location>
</feature>
<dbReference type="Proteomes" id="UP000472240">
    <property type="component" value="Chromosome 11"/>
</dbReference>
<reference evidence="7" key="4">
    <citation type="submission" date="2025-08" db="UniProtKB">
        <authorList>
            <consortium name="Ensembl"/>
        </authorList>
    </citation>
    <scope>IDENTIFICATION</scope>
</reference>
<reference evidence="8" key="3">
    <citation type="submission" date="2018-12" db="EMBL/GenBank/DDBJ databases">
        <title>G10K-VGP greater horseshoe bat female genome, primary haplotype.</title>
        <authorList>
            <person name="Teeling E."/>
            <person name="Myers G."/>
            <person name="Vernes S."/>
            <person name="Pippel M."/>
            <person name="Winkler S."/>
            <person name="Fedrigo O."/>
            <person name="Rhie A."/>
            <person name="Koren S."/>
            <person name="Phillippy A."/>
            <person name="Lewin H."/>
            <person name="Damas J."/>
            <person name="Howe K."/>
            <person name="Mountcastle J."/>
            <person name="Jarvis E.D."/>
        </authorList>
    </citation>
    <scope>NUCLEOTIDE SEQUENCE [LARGE SCALE GENOMIC DNA]</scope>
</reference>
<feature type="chain" id="PRO_5025447749" evidence="5">
    <location>
        <begin position="20"/>
        <end position="157"/>
    </location>
</feature>
<reference evidence="7 8" key="1">
    <citation type="journal article" date="2015" name="Annu Rev Anim Biosci">
        <title>The Genome 10K Project: a way forward.</title>
        <authorList>
            <person name="Koepfli K.P."/>
            <person name="Paten B."/>
            <person name="O'Brien S.J."/>
            <person name="Koepfli K.P."/>
            <person name="Paten B."/>
            <person name="Antunes A."/>
            <person name="Belov K."/>
            <person name="Bustamante C."/>
            <person name="Castoe T.A."/>
            <person name="Clawson H."/>
            <person name="Crawford A.J."/>
            <person name="Diekhans M."/>
            <person name="Distel D."/>
            <person name="Durbin R."/>
            <person name="Earl D."/>
            <person name="Fujita M.K."/>
            <person name="Gamble T."/>
            <person name="Georges A."/>
            <person name="Gemmell N."/>
            <person name="Gilbert M.T."/>
            <person name="Graves J.M."/>
            <person name="Green R.E."/>
            <person name="Hickey G."/>
            <person name="Jarvis E.D."/>
            <person name="Johnson W."/>
            <person name="Komissarov A."/>
            <person name="Korf I."/>
            <person name="Kuhn R."/>
            <person name="Larkin D.M."/>
            <person name="Lewin H."/>
            <person name="Lopez J.V."/>
            <person name="Ma J."/>
            <person name="Marques-Bonet T."/>
            <person name="Miller W."/>
            <person name="Murphy R."/>
            <person name="Pevzner P."/>
            <person name="Shapiro B."/>
            <person name="Steiner C."/>
            <person name="Tamazian G."/>
            <person name="Venkatesh B."/>
            <person name="Wang J."/>
            <person name="Wayne R."/>
            <person name="Wiley E."/>
            <person name="Yang H."/>
            <person name="Zhang G."/>
            <person name="Haussler D."/>
            <person name="Ryder O."/>
            <person name="O'Brien S.J."/>
        </authorList>
    </citation>
    <scope>NUCLEOTIDE SEQUENCE</scope>
</reference>
<proteinExistence type="inferred from homology"/>
<keyword evidence="8" id="KW-1185">Reference proteome</keyword>
<reference evidence="7 8" key="2">
    <citation type="journal article" date="2018" name="Annu Rev Anim Biosci">
        <title>Bat Biology, Genomes, and the Bat1K Project: To Generate Chromosome-Level Genomes for All Living Bat Species.</title>
        <authorList>
            <person name="Teeling E.C."/>
            <person name="Vernes S.C."/>
            <person name="Davalos L.M."/>
            <person name="Ray D.A."/>
            <person name="Gilbert M.T.P."/>
            <person name="Myers E."/>
        </authorList>
    </citation>
    <scope>NUCLEOTIDE SEQUENCE</scope>
</reference>
<evidence type="ECO:0000313" key="8">
    <source>
        <dbReference type="Proteomes" id="UP000472240"/>
    </source>
</evidence>
<dbReference type="Ensembl" id="ENSRFET00010004237.1">
    <property type="protein sequence ID" value="ENSRFEP00010003865.1"/>
    <property type="gene ID" value="ENSRFEG00010002713.1"/>
</dbReference>